<protein>
    <recommendedName>
        <fullName evidence="3">F-box domain-containing protein</fullName>
    </recommendedName>
</protein>
<keyword evidence="2" id="KW-1185">Reference proteome</keyword>
<dbReference type="OrthoDB" id="2788229at2759"/>
<reference evidence="1" key="1">
    <citation type="journal article" date="2019" name="Environ. Microbiol.">
        <title>Fungal ecological strategies reflected in gene transcription - a case study of two litter decomposers.</title>
        <authorList>
            <person name="Barbi F."/>
            <person name="Kohler A."/>
            <person name="Barry K."/>
            <person name="Baskaran P."/>
            <person name="Daum C."/>
            <person name="Fauchery L."/>
            <person name="Ihrmark K."/>
            <person name="Kuo A."/>
            <person name="LaButti K."/>
            <person name="Lipzen A."/>
            <person name="Morin E."/>
            <person name="Grigoriev I.V."/>
            <person name="Henrissat B."/>
            <person name="Lindahl B."/>
            <person name="Martin F."/>
        </authorList>
    </citation>
    <scope>NUCLEOTIDE SEQUENCE</scope>
    <source>
        <strain evidence="1">JB14</strain>
    </source>
</reference>
<dbReference type="Proteomes" id="UP000799118">
    <property type="component" value="Unassembled WGS sequence"/>
</dbReference>
<proteinExistence type="predicted"/>
<evidence type="ECO:0000313" key="2">
    <source>
        <dbReference type="Proteomes" id="UP000799118"/>
    </source>
</evidence>
<gene>
    <name evidence="1" type="ORF">BT96DRAFT_951252</name>
</gene>
<evidence type="ECO:0008006" key="3">
    <source>
        <dbReference type="Google" id="ProtNLM"/>
    </source>
</evidence>
<dbReference type="AlphaFoldDB" id="A0A6A4GDS9"/>
<accession>A0A6A4GDS9</accession>
<dbReference type="EMBL" id="ML770425">
    <property type="protein sequence ID" value="KAE9383525.1"/>
    <property type="molecule type" value="Genomic_DNA"/>
</dbReference>
<sequence length="215" mass="23751">MSSSLTSSVTALPGSKAAVSYARHGYLAVDCTCFESSQSELVLGELYGKDVQRVLSFAAITDVRSSPSLIHLLLPPISCVCGLRIFYESIPSQNATQTSSVSLVPSALMLPSISSWSFITPLSSFKGIRFLHIHWKAINWLHDPGHVAGAGTALEKILQRIDCLEHLVIESRWRFSVKEDILRSLAVYAPNLRTLSLLKLRWFPLFTPPVIENIL</sequence>
<name>A0A6A4GDS9_9AGAR</name>
<feature type="non-terminal residue" evidence="1">
    <location>
        <position position="215"/>
    </location>
</feature>
<evidence type="ECO:0000313" key="1">
    <source>
        <dbReference type="EMBL" id="KAE9383525.1"/>
    </source>
</evidence>
<organism evidence="1 2">
    <name type="scientific">Gymnopus androsaceus JB14</name>
    <dbReference type="NCBI Taxonomy" id="1447944"/>
    <lineage>
        <taxon>Eukaryota</taxon>
        <taxon>Fungi</taxon>
        <taxon>Dikarya</taxon>
        <taxon>Basidiomycota</taxon>
        <taxon>Agaricomycotina</taxon>
        <taxon>Agaricomycetes</taxon>
        <taxon>Agaricomycetidae</taxon>
        <taxon>Agaricales</taxon>
        <taxon>Marasmiineae</taxon>
        <taxon>Omphalotaceae</taxon>
        <taxon>Gymnopus</taxon>
    </lineage>
</organism>